<evidence type="ECO:0000313" key="1">
    <source>
        <dbReference type="EMBL" id="GAH91455.1"/>
    </source>
</evidence>
<name>X1KCW6_9ZZZZ</name>
<organism evidence="1">
    <name type="scientific">marine sediment metagenome</name>
    <dbReference type="NCBI Taxonomy" id="412755"/>
    <lineage>
        <taxon>unclassified sequences</taxon>
        <taxon>metagenomes</taxon>
        <taxon>ecological metagenomes</taxon>
    </lineage>
</organism>
<reference evidence="1" key="1">
    <citation type="journal article" date="2014" name="Front. Microbiol.">
        <title>High frequency of phylogenetically diverse reductive dehalogenase-homologous genes in deep subseafloor sedimentary metagenomes.</title>
        <authorList>
            <person name="Kawai M."/>
            <person name="Futagami T."/>
            <person name="Toyoda A."/>
            <person name="Takaki Y."/>
            <person name="Nishi S."/>
            <person name="Hori S."/>
            <person name="Arai W."/>
            <person name="Tsubouchi T."/>
            <person name="Morono Y."/>
            <person name="Uchiyama I."/>
            <person name="Ito T."/>
            <person name="Fujiyama A."/>
            <person name="Inagaki F."/>
            <person name="Takami H."/>
        </authorList>
    </citation>
    <scope>NUCLEOTIDE SEQUENCE</scope>
    <source>
        <strain evidence="1">Expedition CK06-06</strain>
    </source>
</reference>
<dbReference type="EMBL" id="BARV01000008">
    <property type="protein sequence ID" value="GAH91455.1"/>
    <property type="molecule type" value="Genomic_DNA"/>
</dbReference>
<sequence>MFAFANMGEKFVSRGDYSSSDFTFESYITDYVWRELDLTGIVPANATMVMINMQIKGSGIGESMMLSPYGYTNRWWHPQINIQAANVAMSAVAILPLFGVPKVQYRITPNGWSVLKTDVLGWWI</sequence>
<dbReference type="AlphaFoldDB" id="X1KCW6"/>
<accession>X1KCW6</accession>
<proteinExistence type="predicted"/>
<gene>
    <name evidence="1" type="ORF">S06H3_00050</name>
</gene>
<comment type="caution">
    <text evidence="1">The sequence shown here is derived from an EMBL/GenBank/DDBJ whole genome shotgun (WGS) entry which is preliminary data.</text>
</comment>
<protein>
    <submittedName>
        <fullName evidence="1">Uncharacterized protein</fullName>
    </submittedName>
</protein>